<reference evidence="7" key="1">
    <citation type="submission" date="2025-08" db="UniProtKB">
        <authorList>
            <consortium name="RefSeq"/>
        </authorList>
    </citation>
    <scope>IDENTIFICATION</scope>
</reference>
<dbReference type="GeneID" id="103521498"/>
<dbReference type="PaxDb" id="121845-A0A3Q0JI34"/>
<dbReference type="GO" id="GO:0005814">
    <property type="term" value="C:centriole"/>
    <property type="evidence" value="ECO:0007669"/>
    <property type="project" value="UniProtKB-SubCell"/>
</dbReference>
<dbReference type="InterPro" id="IPR051877">
    <property type="entry name" value="Centriole_BasalBody_StrucProt"/>
</dbReference>
<keyword evidence="5" id="KW-0175">Coiled coil</keyword>
<keyword evidence="6" id="KW-1185">Reference proteome</keyword>
<gene>
    <name evidence="7" type="primary">LOC103521498</name>
</gene>
<dbReference type="PANTHER" id="PTHR20544">
    <property type="entry name" value="CENTROSOMAL PROTEIN CEP135"/>
    <property type="match status" value="1"/>
</dbReference>
<evidence type="ECO:0000256" key="3">
    <source>
        <dbReference type="ARBA" id="ARBA00023212"/>
    </source>
</evidence>
<dbReference type="Proteomes" id="UP000079169">
    <property type="component" value="Unplaced"/>
</dbReference>
<evidence type="ECO:0000256" key="5">
    <source>
        <dbReference type="SAM" id="Coils"/>
    </source>
</evidence>
<evidence type="ECO:0000256" key="2">
    <source>
        <dbReference type="ARBA" id="ARBA00022490"/>
    </source>
</evidence>
<keyword evidence="3" id="KW-0206">Cytoskeleton</keyword>
<evidence type="ECO:0000313" key="6">
    <source>
        <dbReference type="Proteomes" id="UP000079169"/>
    </source>
</evidence>
<evidence type="ECO:0000313" key="7">
    <source>
        <dbReference type="RefSeq" id="XP_026688081.1"/>
    </source>
</evidence>
<evidence type="ECO:0000256" key="4">
    <source>
        <dbReference type="ARBA" id="ARBA00038123"/>
    </source>
</evidence>
<evidence type="ECO:0000256" key="1">
    <source>
        <dbReference type="ARBA" id="ARBA00004114"/>
    </source>
</evidence>
<sequence length="175" mass="20258">MNQHNMTIQQELEASRTEAEDVKLQLQHYCCEVQRIEEILSKKESERLDLLKHLKFISQETAELENNNHSLDGEMKSCKNLLAESEKKVMKLEALVQDKDCSIKSLEAKLEELSHVTAQLETQVQCCQEEKYRLGEELAGCQETLDTMLRQKEELRLQLADTENYKTKEAGKGEE</sequence>
<comment type="subcellular location">
    <subcellularLocation>
        <location evidence="1">Cytoplasm</location>
        <location evidence="1">Cytoskeleton</location>
        <location evidence="1">Microtubule organizing center</location>
        <location evidence="1">Centrosome</location>
        <location evidence="1">Centriole</location>
    </subcellularLocation>
</comment>
<feature type="coiled-coil region" evidence="5">
    <location>
        <begin position="54"/>
        <end position="165"/>
    </location>
</feature>
<keyword evidence="2" id="KW-0963">Cytoplasm</keyword>
<name>A0A3Q0JI34_DIACI</name>
<dbReference type="STRING" id="121845.A0A3Q0JI34"/>
<dbReference type="KEGG" id="dci:103521498"/>
<dbReference type="RefSeq" id="XP_026688081.1">
    <property type="nucleotide sequence ID" value="XM_026832280.1"/>
</dbReference>
<proteinExistence type="inferred from homology"/>
<accession>A0A3Q0JI34</accession>
<comment type="similarity">
    <text evidence="4">Belongs to the CEP135/TSGA10 family.</text>
</comment>
<dbReference type="PANTHER" id="PTHR20544:SF0">
    <property type="entry name" value="NUCLEOPROTEIN TPR_MLP1 DOMAIN-CONTAINING PROTEIN"/>
    <property type="match status" value="1"/>
</dbReference>
<organism evidence="6 7">
    <name type="scientific">Diaphorina citri</name>
    <name type="common">Asian citrus psyllid</name>
    <dbReference type="NCBI Taxonomy" id="121845"/>
    <lineage>
        <taxon>Eukaryota</taxon>
        <taxon>Metazoa</taxon>
        <taxon>Ecdysozoa</taxon>
        <taxon>Arthropoda</taxon>
        <taxon>Hexapoda</taxon>
        <taxon>Insecta</taxon>
        <taxon>Pterygota</taxon>
        <taxon>Neoptera</taxon>
        <taxon>Paraneoptera</taxon>
        <taxon>Hemiptera</taxon>
        <taxon>Sternorrhyncha</taxon>
        <taxon>Psylloidea</taxon>
        <taxon>Psyllidae</taxon>
        <taxon>Diaphorininae</taxon>
        <taxon>Diaphorina</taxon>
    </lineage>
</organism>
<dbReference type="AlphaFoldDB" id="A0A3Q0JI34"/>
<protein>
    <submittedName>
        <fullName evidence="7">Rab11 family-interacting protein 3</fullName>
    </submittedName>
</protein>